<dbReference type="InParanoid" id="A0A1E1K5R7"/>
<organism evidence="2 3">
    <name type="scientific">Rhynchosporium graminicola</name>
    <dbReference type="NCBI Taxonomy" id="2792576"/>
    <lineage>
        <taxon>Eukaryota</taxon>
        <taxon>Fungi</taxon>
        <taxon>Dikarya</taxon>
        <taxon>Ascomycota</taxon>
        <taxon>Pezizomycotina</taxon>
        <taxon>Leotiomycetes</taxon>
        <taxon>Helotiales</taxon>
        <taxon>Ploettnerulaceae</taxon>
        <taxon>Rhynchosporium</taxon>
    </lineage>
</organism>
<dbReference type="InterPro" id="IPR053008">
    <property type="entry name" value="Phomopsin_biosynth_assoc"/>
</dbReference>
<evidence type="ECO:0000313" key="3">
    <source>
        <dbReference type="Proteomes" id="UP000178129"/>
    </source>
</evidence>
<gene>
    <name evidence="2" type="ORF">RCO7_10545</name>
</gene>
<dbReference type="PANTHER" id="PTHR35896:SF3">
    <property type="entry name" value="MAJOR FACILITATOR SUPERFAMILY TRANSPORTER"/>
    <property type="match status" value="1"/>
</dbReference>
<keyword evidence="1" id="KW-0472">Membrane</keyword>
<accession>A0A1E1K5R7</accession>
<sequence>MSQKSKWCDTFSGSSLTAAARLLSTPKKNYDPIHNAAESFDPQEQPEFENHLVSDPHAYRRLKRLLVLCIGFGSGCIIFSLFLLGISGLLLRNALNQSQRHDWQLAPNSDDEPWIPQNPDSSCLAFEASGSRGCGHTPTEAVAQGCIFDVMTTSWQHPDCYDEDLNAEIMALHAPWPFYWSSGPPNERPTAPEMLHLIPLEELGFYEGTFWATKEYHVWHCIYAWRQMHRAVEKGRKLDGFLRNYEHTAHCGRLIINATDHSGNGAGIAMESAVTRASIKYPLC</sequence>
<evidence type="ECO:0000256" key="1">
    <source>
        <dbReference type="SAM" id="Phobius"/>
    </source>
</evidence>
<dbReference type="Proteomes" id="UP000178129">
    <property type="component" value="Unassembled WGS sequence"/>
</dbReference>
<keyword evidence="1" id="KW-1133">Transmembrane helix</keyword>
<keyword evidence="3" id="KW-1185">Reference proteome</keyword>
<dbReference type="AlphaFoldDB" id="A0A1E1K5R7"/>
<evidence type="ECO:0000313" key="2">
    <source>
        <dbReference type="EMBL" id="CZS93446.1"/>
    </source>
</evidence>
<keyword evidence="1" id="KW-0812">Transmembrane</keyword>
<name>A0A1E1K5R7_9HELO</name>
<dbReference type="EMBL" id="FJUW01000007">
    <property type="protein sequence ID" value="CZS93446.1"/>
    <property type="molecule type" value="Genomic_DNA"/>
</dbReference>
<comment type="caution">
    <text evidence="2">The sequence shown here is derived from an EMBL/GenBank/DDBJ whole genome shotgun (WGS) entry which is preliminary data.</text>
</comment>
<reference evidence="3" key="1">
    <citation type="submission" date="2016-03" db="EMBL/GenBank/DDBJ databases">
        <authorList>
            <person name="Ploux O."/>
        </authorList>
    </citation>
    <scope>NUCLEOTIDE SEQUENCE [LARGE SCALE GENOMIC DNA]</scope>
    <source>
        <strain evidence="3">UK7</strain>
    </source>
</reference>
<dbReference type="PANTHER" id="PTHR35896">
    <property type="entry name" value="IG-LIKE DOMAIN-CONTAINING PROTEIN"/>
    <property type="match status" value="1"/>
</dbReference>
<feature type="transmembrane region" description="Helical" evidence="1">
    <location>
        <begin position="65"/>
        <end position="91"/>
    </location>
</feature>
<protein>
    <submittedName>
        <fullName evidence="2">Uncharacterized protein</fullName>
    </submittedName>
</protein>
<proteinExistence type="predicted"/>